<dbReference type="OrthoDB" id="1908108at2759"/>
<evidence type="ECO:0000313" key="2">
    <source>
        <dbReference type="Proteomes" id="UP000230069"/>
    </source>
</evidence>
<dbReference type="InParanoid" id="A0A2G5DG85"/>
<proteinExistence type="predicted"/>
<dbReference type="PANTHER" id="PTHR31065">
    <property type="entry name" value="PLATZ TRANSCRIPTION FACTOR FAMILY PROTEIN"/>
    <property type="match status" value="1"/>
</dbReference>
<keyword evidence="2" id="KW-1185">Reference proteome</keyword>
<dbReference type="InterPro" id="IPR006734">
    <property type="entry name" value="PLATZ"/>
</dbReference>
<dbReference type="AlphaFoldDB" id="A0A2G5DG85"/>
<reference evidence="1 2" key="1">
    <citation type="submission" date="2017-09" db="EMBL/GenBank/DDBJ databases">
        <title>WGS assembly of Aquilegia coerulea Goldsmith.</title>
        <authorList>
            <person name="Hodges S."/>
            <person name="Kramer E."/>
            <person name="Nordborg M."/>
            <person name="Tomkins J."/>
            <person name="Borevitz J."/>
            <person name="Derieg N."/>
            <person name="Yan J."/>
            <person name="Mihaltcheva S."/>
            <person name="Hayes R.D."/>
            <person name="Rokhsar D."/>
        </authorList>
    </citation>
    <scope>NUCLEOTIDE SEQUENCE [LARGE SCALE GENOMIC DNA]</scope>
    <source>
        <strain evidence="2">cv. Goldsmith</strain>
    </source>
</reference>
<accession>A0A2G5DG85</accession>
<gene>
    <name evidence="1" type="ORF">AQUCO_02000174v1</name>
</gene>
<dbReference type="EMBL" id="KZ305037">
    <property type="protein sequence ID" value="PIA42541.1"/>
    <property type="molecule type" value="Genomic_DNA"/>
</dbReference>
<dbReference type="Pfam" id="PF04640">
    <property type="entry name" value="PLATZ"/>
    <property type="match status" value="1"/>
</dbReference>
<dbReference type="PANTHER" id="PTHR31065:SF35">
    <property type="entry name" value="PLATZ TRANSCRIPTION FACTOR FAMILY PROTEIN"/>
    <property type="match status" value="1"/>
</dbReference>
<dbReference type="Proteomes" id="UP000230069">
    <property type="component" value="Unassembled WGS sequence"/>
</dbReference>
<sequence length="87" mass="9868">MDISGVQKCTSNLGKIVYLIEGPHRSNRRGFAGTCEICYRSLHNSFRFCSLGCKVSLLTNCIQLFAHWSTYLCYIKALLTKPKTQMT</sequence>
<name>A0A2G5DG85_AQUCA</name>
<evidence type="ECO:0000313" key="1">
    <source>
        <dbReference type="EMBL" id="PIA42541.1"/>
    </source>
</evidence>
<dbReference type="STRING" id="218851.A0A2G5DG85"/>
<protein>
    <submittedName>
        <fullName evidence="1">Uncharacterized protein</fullName>
    </submittedName>
</protein>
<organism evidence="1 2">
    <name type="scientific">Aquilegia coerulea</name>
    <name type="common">Rocky mountain columbine</name>
    <dbReference type="NCBI Taxonomy" id="218851"/>
    <lineage>
        <taxon>Eukaryota</taxon>
        <taxon>Viridiplantae</taxon>
        <taxon>Streptophyta</taxon>
        <taxon>Embryophyta</taxon>
        <taxon>Tracheophyta</taxon>
        <taxon>Spermatophyta</taxon>
        <taxon>Magnoliopsida</taxon>
        <taxon>Ranunculales</taxon>
        <taxon>Ranunculaceae</taxon>
        <taxon>Thalictroideae</taxon>
        <taxon>Aquilegia</taxon>
    </lineage>
</organism>